<organism evidence="4 5">
    <name type="scientific">Symbiodinium microadriaticum</name>
    <name type="common">Dinoflagellate</name>
    <name type="synonym">Zooxanthella microadriatica</name>
    <dbReference type="NCBI Taxonomy" id="2951"/>
    <lineage>
        <taxon>Eukaryota</taxon>
        <taxon>Sar</taxon>
        <taxon>Alveolata</taxon>
        <taxon>Dinophyceae</taxon>
        <taxon>Suessiales</taxon>
        <taxon>Symbiodiniaceae</taxon>
        <taxon>Symbiodinium</taxon>
    </lineage>
</organism>
<evidence type="ECO:0000313" key="4">
    <source>
        <dbReference type="EMBL" id="OLP99585.1"/>
    </source>
</evidence>
<evidence type="ECO:0000256" key="3">
    <source>
        <dbReference type="ARBA" id="ARBA00022833"/>
    </source>
</evidence>
<comment type="caution">
    <text evidence="4">The sequence shown here is derived from an EMBL/GenBank/DDBJ whole genome shotgun (WGS) entry which is preliminary data.</text>
</comment>
<reference evidence="4 5" key="1">
    <citation type="submission" date="2016-02" db="EMBL/GenBank/DDBJ databases">
        <title>Genome analysis of coral dinoflagellate symbionts highlights evolutionary adaptations to a symbiotic lifestyle.</title>
        <authorList>
            <person name="Aranda M."/>
            <person name="Li Y."/>
            <person name="Liew Y.J."/>
            <person name="Baumgarten S."/>
            <person name="Simakov O."/>
            <person name="Wilson M."/>
            <person name="Piel J."/>
            <person name="Ashoor H."/>
            <person name="Bougouffa S."/>
            <person name="Bajic V.B."/>
            <person name="Ryu T."/>
            <person name="Ravasi T."/>
            <person name="Bayer T."/>
            <person name="Micklem G."/>
            <person name="Kim H."/>
            <person name="Bhak J."/>
            <person name="Lajeunesse T.C."/>
            <person name="Voolstra C.R."/>
        </authorList>
    </citation>
    <scope>NUCLEOTIDE SEQUENCE [LARGE SCALE GENOMIC DNA]</scope>
    <source>
        <strain evidence="4 5">CCMP2467</strain>
    </source>
</reference>
<name>A0A1Q9DWP0_SYMMI</name>
<keyword evidence="5" id="KW-1185">Reference proteome</keyword>
<dbReference type="Pfam" id="PF10294">
    <property type="entry name" value="Methyltransf_16"/>
    <property type="match status" value="1"/>
</dbReference>
<keyword evidence="3" id="KW-0862">Zinc</keyword>
<dbReference type="PROSITE" id="PS00518">
    <property type="entry name" value="ZF_RING_1"/>
    <property type="match status" value="1"/>
</dbReference>
<dbReference type="SUPFAM" id="SSF53335">
    <property type="entry name" value="S-adenosyl-L-methionine-dependent methyltransferases"/>
    <property type="match status" value="1"/>
</dbReference>
<dbReference type="GO" id="GO:0008270">
    <property type="term" value="F:zinc ion binding"/>
    <property type="evidence" value="ECO:0007669"/>
    <property type="project" value="UniProtKB-KW"/>
</dbReference>
<sequence length="421" mass="47418">MFKKARRSVPSSTLTWVLDERIPRVASGQVAFFVMVELLVRREISTILEHEEIEEDACELVGMFWDLVLELRCSVYVDRPGSFMLAKHLDMHREQLGLQEKKALELGSGTCSVAGLAAGLLCKQVDLTDRLEVLEELHANIDFAYQNMEAEPRVMAKVLDWVDLEFTESAFRPGHADLILMSDVVYFPHLRRPLLNTLLYLCTEDTLVLWANCDKYPEYEPDIDSFLELLEPFFRVTEEEEGPQKGFGGPCEVSEGVVKIRSLRILNMELAQNELARAKVGGPGEACIKRCGGQSVFHVICAHFFCFDCASQQYMKQQQAQANEYFCPTCRATAHEVMPMPDIAVNPRFQFLDVNRSGSLAMLPIDTERLHESIAGPDVIVGSHSPIAKTPQLDLRHGHVTENDFFSKGGSVPISMTSLMR</sequence>
<dbReference type="OrthoDB" id="10427391at2759"/>
<evidence type="ECO:0000256" key="1">
    <source>
        <dbReference type="ARBA" id="ARBA00022723"/>
    </source>
</evidence>
<keyword evidence="1" id="KW-0479">Metal-binding</keyword>
<gene>
    <name evidence="4" type="primary">Mettl21A</name>
    <name evidence="4" type="ORF">AK812_SmicGene17847</name>
</gene>
<dbReference type="PANTHER" id="PTHR14614">
    <property type="entry name" value="HEPATOCELLULAR CARCINOMA-ASSOCIATED ANTIGEN"/>
    <property type="match status" value="1"/>
</dbReference>
<dbReference type="GO" id="GO:0032259">
    <property type="term" value="P:methylation"/>
    <property type="evidence" value="ECO:0007669"/>
    <property type="project" value="UniProtKB-KW"/>
</dbReference>
<dbReference type="AlphaFoldDB" id="A0A1Q9DWP0"/>
<protein>
    <submittedName>
        <fullName evidence="4">Protein N-lysine methyltransferase METTL21A</fullName>
    </submittedName>
</protein>
<dbReference type="Gene3D" id="3.40.50.150">
    <property type="entry name" value="Vaccinia Virus protein VP39"/>
    <property type="match status" value="1"/>
</dbReference>
<evidence type="ECO:0000256" key="2">
    <source>
        <dbReference type="ARBA" id="ARBA00022771"/>
    </source>
</evidence>
<keyword evidence="4" id="KW-0808">Transferase</keyword>
<keyword evidence="4" id="KW-0489">Methyltransferase</keyword>
<accession>A0A1Q9DWP0</accession>
<dbReference type="Proteomes" id="UP000186817">
    <property type="component" value="Unassembled WGS sequence"/>
</dbReference>
<keyword evidence="2" id="KW-0863">Zinc-finger</keyword>
<dbReference type="SUPFAM" id="SSF57850">
    <property type="entry name" value="RING/U-box"/>
    <property type="match status" value="1"/>
</dbReference>
<dbReference type="EMBL" id="LSRX01000356">
    <property type="protein sequence ID" value="OLP99585.1"/>
    <property type="molecule type" value="Genomic_DNA"/>
</dbReference>
<dbReference type="InterPro" id="IPR019410">
    <property type="entry name" value="Methyltransf_16"/>
</dbReference>
<dbReference type="InterPro" id="IPR017907">
    <property type="entry name" value="Znf_RING_CS"/>
</dbReference>
<dbReference type="InterPro" id="IPR029063">
    <property type="entry name" value="SAM-dependent_MTases_sf"/>
</dbReference>
<evidence type="ECO:0000313" key="5">
    <source>
        <dbReference type="Proteomes" id="UP000186817"/>
    </source>
</evidence>
<proteinExistence type="predicted"/>
<dbReference type="GO" id="GO:0008168">
    <property type="term" value="F:methyltransferase activity"/>
    <property type="evidence" value="ECO:0007669"/>
    <property type="project" value="UniProtKB-KW"/>
</dbReference>